<dbReference type="KEGG" id="tpaf:A3L08_08240"/>
<gene>
    <name evidence="5" type="ORF">A3L08_08240</name>
</gene>
<proteinExistence type="predicted"/>
<dbReference type="InterPro" id="IPR009078">
    <property type="entry name" value="Ferritin-like_SF"/>
</dbReference>
<evidence type="ECO:0000313" key="6">
    <source>
        <dbReference type="Proteomes" id="UP000197418"/>
    </source>
</evidence>
<dbReference type="CDD" id="cd01041">
    <property type="entry name" value="Rubrerythrin"/>
    <property type="match status" value="1"/>
</dbReference>
<dbReference type="Gene3D" id="2.20.28.10">
    <property type="match status" value="1"/>
</dbReference>
<dbReference type="PANTHER" id="PTHR33746">
    <property type="entry name" value="RUBRERYTHRIN"/>
    <property type="match status" value="1"/>
</dbReference>
<dbReference type="GO" id="GO:0016491">
    <property type="term" value="F:oxidoreductase activity"/>
    <property type="evidence" value="ECO:0007669"/>
    <property type="project" value="InterPro"/>
</dbReference>
<dbReference type="InterPro" id="IPR048574">
    <property type="entry name" value="RUBY_RBDX"/>
</dbReference>
<evidence type="ECO:0000256" key="2">
    <source>
        <dbReference type="ARBA" id="ARBA00022982"/>
    </source>
</evidence>
<dbReference type="InterPro" id="IPR012347">
    <property type="entry name" value="Ferritin-like"/>
</dbReference>
<evidence type="ECO:0000313" key="5">
    <source>
        <dbReference type="EMBL" id="ASJ07310.1"/>
    </source>
</evidence>
<dbReference type="GO" id="GO:0005506">
    <property type="term" value="F:iron ion binding"/>
    <property type="evidence" value="ECO:0007669"/>
    <property type="project" value="InterPro"/>
</dbReference>
<sequence>MVVKRKMTRKFLEDAFAGESMAHMKYLIFAEQAEREGYPNIAKLFRAIAHAEFVHAKNHFIALGNLDKTPENLQAGIDGETFEVEEMYPVYKNTAEFQGEKDAVRTTHYALEAEKIHAELYKKAKEKAESGEDIEIKRVYICPVCGYTAVDEVPEYCPVCGAPRDKFVVFE</sequence>
<dbReference type="RefSeq" id="WP_088854556.1">
    <property type="nucleotide sequence ID" value="NZ_CP015102.1"/>
</dbReference>
<dbReference type="OrthoDB" id="45654at2157"/>
<keyword evidence="1" id="KW-0813">Transport</keyword>
<dbReference type="SUPFAM" id="SSF57802">
    <property type="entry name" value="Rubredoxin-like"/>
    <property type="match status" value="1"/>
</dbReference>
<dbReference type="PROSITE" id="PS50903">
    <property type="entry name" value="RUBREDOXIN_LIKE"/>
    <property type="match status" value="1"/>
</dbReference>
<organism evidence="5 6">
    <name type="scientific">Thermococcus pacificus</name>
    <dbReference type="NCBI Taxonomy" id="71998"/>
    <lineage>
        <taxon>Archaea</taxon>
        <taxon>Methanobacteriati</taxon>
        <taxon>Methanobacteriota</taxon>
        <taxon>Thermococci</taxon>
        <taxon>Thermococcales</taxon>
        <taxon>Thermococcaceae</taxon>
        <taxon>Thermococcus</taxon>
    </lineage>
</organism>
<evidence type="ECO:0000256" key="1">
    <source>
        <dbReference type="ARBA" id="ARBA00022448"/>
    </source>
</evidence>
<keyword evidence="2" id="KW-0249">Electron transport</keyword>
<name>A0A218P995_9EURY</name>
<evidence type="ECO:0000259" key="3">
    <source>
        <dbReference type="PROSITE" id="PS50903"/>
    </source>
</evidence>
<evidence type="ECO:0000259" key="4">
    <source>
        <dbReference type="PROSITE" id="PS50905"/>
    </source>
</evidence>
<dbReference type="SUPFAM" id="SSF47240">
    <property type="entry name" value="Ferritin-like"/>
    <property type="match status" value="1"/>
</dbReference>
<dbReference type="GeneID" id="33316254"/>
<dbReference type="InterPro" id="IPR052753">
    <property type="entry name" value="Rbr2/Nigerythrin"/>
</dbReference>
<accession>A0A218P995</accession>
<feature type="domain" description="Ferritin-like diiron" evidence="4">
    <location>
        <begin position="2"/>
        <end position="132"/>
    </location>
</feature>
<dbReference type="Pfam" id="PF21349">
    <property type="entry name" value="RUBY_RBDX"/>
    <property type="match status" value="1"/>
</dbReference>
<dbReference type="EMBL" id="CP015102">
    <property type="protein sequence ID" value="ASJ07310.1"/>
    <property type="molecule type" value="Genomic_DNA"/>
</dbReference>
<dbReference type="Pfam" id="PF02915">
    <property type="entry name" value="Rubrerythrin"/>
    <property type="match status" value="1"/>
</dbReference>
<dbReference type="PROSITE" id="PS50905">
    <property type="entry name" value="FERRITIN_LIKE"/>
    <property type="match status" value="1"/>
</dbReference>
<dbReference type="Gene3D" id="1.20.1260.10">
    <property type="match status" value="1"/>
</dbReference>
<dbReference type="InterPro" id="IPR024934">
    <property type="entry name" value="Rubredoxin-like_dom"/>
</dbReference>
<feature type="domain" description="Rubredoxin-like" evidence="3">
    <location>
        <begin position="137"/>
        <end position="170"/>
    </location>
</feature>
<dbReference type="PANTHER" id="PTHR33746:SF4">
    <property type="entry name" value="RUBRERYTHRIN"/>
    <property type="match status" value="1"/>
</dbReference>
<dbReference type="AlphaFoldDB" id="A0A218P995"/>
<keyword evidence="6" id="KW-1185">Reference proteome</keyword>
<reference evidence="5 6" key="1">
    <citation type="submission" date="2016-04" db="EMBL/GenBank/DDBJ databases">
        <title>Complete genome sequence of Thermococcus pacificus type strain P4.</title>
        <authorList>
            <person name="Oger P.M."/>
        </authorList>
    </citation>
    <scope>NUCLEOTIDE SEQUENCE [LARGE SCALE GENOMIC DNA]</scope>
    <source>
        <strain evidence="5 6">P-4</strain>
    </source>
</reference>
<dbReference type="Proteomes" id="UP000197418">
    <property type="component" value="Chromosome"/>
</dbReference>
<dbReference type="CDD" id="cd00729">
    <property type="entry name" value="rubredoxin_SM"/>
    <property type="match status" value="1"/>
</dbReference>
<dbReference type="InterPro" id="IPR003251">
    <property type="entry name" value="Rr_diiron-bd_dom"/>
</dbReference>
<dbReference type="InterPro" id="IPR009040">
    <property type="entry name" value="Ferritin-like_diiron"/>
</dbReference>
<protein>
    <submittedName>
        <fullName evidence="5">Rubrerythrin</fullName>
    </submittedName>
</protein>